<organism evidence="3 4">
    <name type="scientific">Rhodonia placenta</name>
    <dbReference type="NCBI Taxonomy" id="104341"/>
    <lineage>
        <taxon>Eukaryota</taxon>
        <taxon>Fungi</taxon>
        <taxon>Dikarya</taxon>
        <taxon>Basidiomycota</taxon>
        <taxon>Agaricomycotina</taxon>
        <taxon>Agaricomycetes</taxon>
        <taxon>Polyporales</taxon>
        <taxon>Adustoporiaceae</taxon>
        <taxon>Rhodonia</taxon>
    </lineage>
</organism>
<dbReference type="InterPro" id="IPR000873">
    <property type="entry name" value="AMP-dep_synth/lig_dom"/>
</dbReference>
<dbReference type="GO" id="GO:0016405">
    <property type="term" value="F:CoA-ligase activity"/>
    <property type="evidence" value="ECO:0007669"/>
    <property type="project" value="TreeGrafter"/>
</dbReference>
<dbReference type="EMBL" id="JADOXO010000424">
    <property type="protein sequence ID" value="KAF9804665.1"/>
    <property type="molecule type" value="Genomic_DNA"/>
</dbReference>
<feature type="domain" description="AMP-binding enzyme C-terminal" evidence="2">
    <location>
        <begin position="467"/>
        <end position="554"/>
    </location>
</feature>
<dbReference type="InterPro" id="IPR042099">
    <property type="entry name" value="ANL_N_sf"/>
</dbReference>
<dbReference type="PROSITE" id="PS00455">
    <property type="entry name" value="AMP_BINDING"/>
    <property type="match status" value="1"/>
</dbReference>
<dbReference type="PANTHER" id="PTHR24096:SF422">
    <property type="entry name" value="BCDNA.GH02901"/>
    <property type="match status" value="1"/>
</dbReference>
<dbReference type="Gene3D" id="3.30.300.30">
    <property type="match status" value="1"/>
</dbReference>
<evidence type="ECO:0000259" key="1">
    <source>
        <dbReference type="Pfam" id="PF00501"/>
    </source>
</evidence>
<evidence type="ECO:0008006" key="5">
    <source>
        <dbReference type="Google" id="ProtNLM"/>
    </source>
</evidence>
<proteinExistence type="predicted"/>
<dbReference type="SUPFAM" id="SSF56801">
    <property type="entry name" value="Acetyl-CoA synthetase-like"/>
    <property type="match status" value="1"/>
</dbReference>
<dbReference type="PANTHER" id="PTHR24096">
    <property type="entry name" value="LONG-CHAIN-FATTY-ACID--COA LIGASE"/>
    <property type="match status" value="1"/>
</dbReference>
<gene>
    <name evidence="3" type="ORF">IEO21_09302</name>
</gene>
<sequence>MSVIHSAGEPLPHIPDNMTLAHFMLNYRHPTRPAVPVEHPLMIEDATGRLIYSEETRHETNALAAELISRFHIGEQHCACVLSVCIFSPNHVLWPVAVWALHKIGAVVTPANPAYTVEELVHQLKISRATLIIVHPMVYPVAATAARESGIALQKIVLVERASDGKTDFGSHSTISEMIQAGAGHAARFVERPLKPGEARKKLAFLCFSSGTTGLPKAVAISHYSLVANLVQIATYINSDLSPWEKKQCRTGDVALADIYGLLFVMHYMLYNGMPLVVMPKFEFASFLKNIERYRINYIPLVPPIMLLLCKHPDVKKHNMSSIRTIVSGAAPLSGELTQQLSEVLPNVSIAQGYGMTETAVAVSLPRLDRKIGAPGSVGVLIPGVSARIVRPDGSLAGRNEPGQLVVTGPAMAQGYLNDEKATGETFVDGWVYTGDEVMINDTGELFIVDRIKELLKVKGFQVAPAELEGFLLDHPDVSDVCIVGIHDDYNGDIPIAFVVPSANALLRIQADAVEADRIKHALVEYVAAGKAHYKQLTGGVTFIDAIPRNASGKLLRRLLRDTARSIWESGKLSKEKTKL</sequence>
<name>A0A8H7NUS3_9APHY</name>
<dbReference type="Pfam" id="PF13193">
    <property type="entry name" value="AMP-binding_C"/>
    <property type="match status" value="1"/>
</dbReference>
<evidence type="ECO:0000259" key="2">
    <source>
        <dbReference type="Pfam" id="PF13193"/>
    </source>
</evidence>
<evidence type="ECO:0000313" key="3">
    <source>
        <dbReference type="EMBL" id="KAF9804665.1"/>
    </source>
</evidence>
<reference evidence="3" key="1">
    <citation type="submission" date="2020-11" db="EMBL/GenBank/DDBJ databases">
        <authorList>
            <person name="Koelle M."/>
            <person name="Horta M.A.C."/>
            <person name="Nowrousian M."/>
            <person name="Ohm R.A."/>
            <person name="Benz P."/>
            <person name="Pilgard A."/>
        </authorList>
    </citation>
    <scope>NUCLEOTIDE SEQUENCE</scope>
    <source>
        <strain evidence="3">FPRL280</strain>
    </source>
</reference>
<dbReference type="Gene3D" id="3.40.50.12780">
    <property type="entry name" value="N-terminal domain of ligase-like"/>
    <property type="match status" value="1"/>
</dbReference>
<dbReference type="Proteomes" id="UP000639403">
    <property type="component" value="Unassembled WGS sequence"/>
</dbReference>
<dbReference type="Pfam" id="PF00501">
    <property type="entry name" value="AMP-binding"/>
    <property type="match status" value="1"/>
</dbReference>
<evidence type="ECO:0000313" key="4">
    <source>
        <dbReference type="Proteomes" id="UP000639403"/>
    </source>
</evidence>
<protein>
    <recommendedName>
        <fullName evidence="5">Acetyl-CoA synthetase-like protein</fullName>
    </recommendedName>
</protein>
<accession>A0A8H7NUS3</accession>
<comment type="caution">
    <text evidence="3">The sequence shown here is derived from an EMBL/GenBank/DDBJ whole genome shotgun (WGS) entry which is preliminary data.</text>
</comment>
<feature type="domain" description="AMP-dependent synthetase/ligase" evidence="1">
    <location>
        <begin position="38"/>
        <end position="417"/>
    </location>
</feature>
<dbReference type="InterPro" id="IPR020845">
    <property type="entry name" value="AMP-binding_CS"/>
</dbReference>
<dbReference type="AlphaFoldDB" id="A0A8H7NUS3"/>
<dbReference type="InterPro" id="IPR025110">
    <property type="entry name" value="AMP-bd_C"/>
</dbReference>
<reference evidence="3" key="2">
    <citation type="journal article" name="Front. Microbiol.">
        <title>Degradative Capacity of Two Strains of Rhodonia placenta: From Phenotype to Genotype.</title>
        <authorList>
            <person name="Kolle M."/>
            <person name="Horta M.A.C."/>
            <person name="Nowrousian M."/>
            <person name="Ohm R.A."/>
            <person name="Benz J.P."/>
            <person name="Pilgard A."/>
        </authorList>
    </citation>
    <scope>NUCLEOTIDE SEQUENCE</scope>
    <source>
        <strain evidence="3">FPRL280</strain>
    </source>
</reference>
<dbReference type="InterPro" id="IPR045851">
    <property type="entry name" value="AMP-bd_C_sf"/>
</dbReference>